<evidence type="ECO:0000313" key="1">
    <source>
        <dbReference type="EMBL" id="CAD9755056.1"/>
    </source>
</evidence>
<dbReference type="EMBL" id="HBHP01008833">
    <property type="protein sequence ID" value="CAD9755056.1"/>
    <property type="molecule type" value="Transcribed_RNA"/>
</dbReference>
<organism evidence="1">
    <name type="scientific">Lotharella oceanica</name>
    <dbReference type="NCBI Taxonomy" id="641309"/>
    <lineage>
        <taxon>Eukaryota</taxon>
        <taxon>Sar</taxon>
        <taxon>Rhizaria</taxon>
        <taxon>Cercozoa</taxon>
        <taxon>Chlorarachniophyceae</taxon>
        <taxon>Lotharella</taxon>
    </lineage>
</organism>
<sequence length="112" mass="11574">MSMANGTISPSTKEAVSNSSTVLSCEGWCTAGSTCVDTVCIMVPAENSNPSPVMSELDATSGAAPRVLTSTTTTIIITGAARQNAKRFLRTIVLGRPDPMRKLDSPNDAGAL</sequence>
<reference evidence="1" key="1">
    <citation type="submission" date="2021-01" db="EMBL/GenBank/DDBJ databases">
        <authorList>
            <person name="Corre E."/>
            <person name="Pelletier E."/>
            <person name="Niang G."/>
            <person name="Scheremetjew M."/>
            <person name="Finn R."/>
            <person name="Kale V."/>
            <person name="Holt S."/>
            <person name="Cochrane G."/>
            <person name="Meng A."/>
            <person name="Brown T."/>
            <person name="Cohen L."/>
        </authorList>
    </citation>
    <scope>NUCLEOTIDE SEQUENCE</scope>
    <source>
        <strain evidence="1">CCMP622</strain>
    </source>
</reference>
<protein>
    <submittedName>
        <fullName evidence="1">Uncharacterized protein</fullName>
    </submittedName>
</protein>
<gene>
    <name evidence="1" type="ORF">LSP00402_LOCUS5523</name>
</gene>
<proteinExistence type="predicted"/>
<accession>A0A7S2TLD0</accession>
<name>A0A7S2TLD0_9EUKA</name>
<dbReference type="AlphaFoldDB" id="A0A7S2TLD0"/>